<dbReference type="Proteomes" id="UP000314982">
    <property type="component" value="Unassembled WGS sequence"/>
</dbReference>
<dbReference type="Ensembl" id="ENSHHUT00000052418.1">
    <property type="protein sequence ID" value="ENSHHUP00000050617.1"/>
    <property type="gene ID" value="ENSHHUG00000030534.1"/>
</dbReference>
<feature type="compositionally biased region" description="Basic and acidic residues" evidence="1">
    <location>
        <begin position="54"/>
        <end position="64"/>
    </location>
</feature>
<name>A0A4W5NI94_9TELE</name>
<dbReference type="STRING" id="62062.ENSHHUP00000050617"/>
<sequence length="285" mass="31350">EKLMDEEINRVQDNMSNDAVNSVVDKQSAVTQGPAGLSVHLQEKLCRILGPSDWKQKPDARSTCEDGGGGSVRDRGKPHMKDLDEDLYILIRENDTAQLRMRRAVVRKLLVPTAEGEGNMKTQMMELAQRDIQNQDTDRVHTITAAQVPCLTVVPTRQVLPIANAPGCRQGALSRTASGPHKGLPCCPTAEALTPPSMTSTPCHPRLWCSRFLDISECFYLWPFTLGLKGQNKNKAEKPQKVRTHWNFIQGSSSLVAGSAGSLKCILWSKKTHGPNTWTKVAGSV</sequence>
<dbReference type="GO" id="GO:0003723">
    <property type="term" value="F:RNA binding"/>
    <property type="evidence" value="ECO:0007669"/>
    <property type="project" value="InterPro"/>
</dbReference>
<accession>A0A4W5NI94</accession>
<evidence type="ECO:0000313" key="3">
    <source>
        <dbReference type="Proteomes" id="UP000314982"/>
    </source>
</evidence>
<evidence type="ECO:0000256" key="1">
    <source>
        <dbReference type="SAM" id="MobiDB-lite"/>
    </source>
</evidence>
<evidence type="ECO:0000313" key="2">
    <source>
        <dbReference type="Ensembl" id="ENSHHUP00000050617.1"/>
    </source>
</evidence>
<dbReference type="AlphaFoldDB" id="A0A4W5NI94"/>
<organism evidence="2 3">
    <name type="scientific">Hucho hucho</name>
    <name type="common">huchen</name>
    <dbReference type="NCBI Taxonomy" id="62062"/>
    <lineage>
        <taxon>Eukaryota</taxon>
        <taxon>Metazoa</taxon>
        <taxon>Chordata</taxon>
        <taxon>Craniata</taxon>
        <taxon>Vertebrata</taxon>
        <taxon>Euteleostomi</taxon>
        <taxon>Actinopterygii</taxon>
        <taxon>Neopterygii</taxon>
        <taxon>Teleostei</taxon>
        <taxon>Protacanthopterygii</taxon>
        <taxon>Salmoniformes</taxon>
        <taxon>Salmonidae</taxon>
        <taxon>Salmoninae</taxon>
        <taxon>Hucho</taxon>
    </lineage>
</organism>
<dbReference type="Gene3D" id="3.30.1370.10">
    <property type="entry name" value="K Homology domain, type 1"/>
    <property type="match status" value="1"/>
</dbReference>
<reference evidence="3" key="1">
    <citation type="submission" date="2018-06" db="EMBL/GenBank/DDBJ databases">
        <title>Genome assembly of Danube salmon.</title>
        <authorList>
            <person name="Macqueen D.J."/>
            <person name="Gundappa M.K."/>
        </authorList>
    </citation>
    <scope>NUCLEOTIDE SEQUENCE [LARGE SCALE GENOMIC DNA]</scope>
</reference>
<protein>
    <submittedName>
        <fullName evidence="2">Uncharacterized protein</fullName>
    </submittedName>
</protein>
<reference evidence="2" key="3">
    <citation type="submission" date="2025-09" db="UniProtKB">
        <authorList>
            <consortium name="Ensembl"/>
        </authorList>
    </citation>
    <scope>IDENTIFICATION</scope>
</reference>
<feature type="region of interest" description="Disordered" evidence="1">
    <location>
        <begin position="52"/>
        <end position="79"/>
    </location>
</feature>
<reference evidence="2" key="2">
    <citation type="submission" date="2025-08" db="UniProtKB">
        <authorList>
            <consortium name="Ensembl"/>
        </authorList>
    </citation>
    <scope>IDENTIFICATION</scope>
</reference>
<dbReference type="InterPro" id="IPR036612">
    <property type="entry name" value="KH_dom_type_1_sf"/>
</dbReference>
<keyword evidence="3" id="KW-1185">Reference proteome</keyword>
<proteinExistence type="predicted"/>